<gene>
    <name evidence="9" type="ORF">BRM3_05460</name>
</gene>
<dbReference type="InterPro" id="IPR043504">
    <property type="entry name" value="Peptidase_S1_PA_chymotrypsin"/>
</dbReference>
<dbReference type="InterPro" id="IPR003825">
    <property type="entry name" value="Colicin-V_CvpA"/>
</dbReference>
<comment type="similarity">
    <text evidence="2">Belongs to the peptidase S1C family.</text>
</comment>
<keyword evidence="5 9" id="KW-0378">Hydrolase</keyword>
<evidence type="ECO:0000256" key="2">
    <source>
        <dbReference type="ARBA" id="ARBA00010541"/>
    </source>
</evidence>
<comment type="subcellular location">
    <subcellularLocation>
        <location evidence="1">Membrane</location>
        <topology evidence="1">Multi-pass membrane protein</topology>
    </subcellularLocation>
</comment>
<evidence type="ECO:0000256" key="1">
    <source>
        <dbReference type="ARBA" id="ARBA00004141"/>
    </source>
</evidence>
<feature type="transmembrane region" description="Helical" evidence="8">
    <location>
        <begin position="28"/>
        <end position="49"/>
    </location>
</feature>
<evidence type="ECO:0000256" key="3">
    <source>
        <dbReference type="ARBA" id="ARBA00022670"/>
    </source>
</evidence>
<evidence type="ECO:0000256" key="6">
    <source>
        <dbReference type="ARBA" id="ARBA00022989"/>
    </source>
</evidence>
<feature type="transmembrane region" description="Helical" evidence="8">
    <location>
        <begin position="101"/>
        <end position="121"/>
    </location>
</feature>
<accession>A0ABY6G3S4</accession>
<keyword evidence="7 8" id="KW-0472">Membrane</keyword>
<evidence type="ECO:0000256" key="5">
    <source>
        <dbReference type="ARBA" id="ARBA00022801"/>
    </source>
</evidence>
<dbReference type="Proteomes" id="UP001164305">
    <property type="component" value="Chromosome"/>
</dbReference>
<dbReference type="InterPro" id="IPR001940">
    <property type="entry name" value="Peptidase_S1C"/>
</dbReference>
<evidence type="ECO:0000256" key="8">
    <source>
        <dbReference type="SAM" id="Phobius"/>
    </source>
</evidence>
<dbReference type="Gene3D" id="2.40.10.10">
    <property type="entry name" value="Trypsin-like serine proteases"/>
    <property type="match status" value="2"/>
</dbReference>
<organism evidence="9 10">
    <name type="scientific">Brachybacterium huguangmaarense</name>
    <dbReference type="NCBI Taxonomy" id="1652028"/>
    <lineage>
        <taxon>Bacteria</taxon>
        <taxon>Bacillati</taxon>
        <taxon>Actinomycetota</taxon>
        <taxon>Actinomycetes</taxon>
        <taxon>Micrococcales</taxon>
        <taxon>Dermabacteraceae</taxon>
        <taxon>Brachybacterium</taxon>
    </lineage>
</organism>
<evidence type="ECO:0000313" key="10">
    <source>
        <dbReference type="Proteomes" id="UP001164305"/>
    </source>
</evidence>
<dbReference type="Pfam" id="PF13365">
    <property type="entry name" value="Trypsin_2"/>
    <property type="match status" value="1"/>
</dbReference>
<dbReference type="InterPro" id="IPR047680">
    <property type="entry name" value="MarP-like"/>
</dbReference>
<dbReference type="EC" id="3.4.21.-" evidence="9"/>
<keyword evidence="6 8" id="KW-1133">Transmembrane helix</keyword>
<dbReference type="GO" id="GO:0006508">
    <property type="term" value="P:proteolysis"/>
    <property type="evidence" value="ECO:0007669"/>
    <property type="project" value="UniProtKB-KW"/>
</dbReference>
<evidence type="ECO:0000313" key="9">
    <source>
        <dbReference type="EMBL" id="UYG17870.1"/>
    </source>
</evidence>
<dbReference type="PRINTS" id="PR00834">
    <property type="entry name" value="PROTEASES2C"/>
</dbReference>
<proteinExistence type="inferred from homology"/>
<dbReference type="PANTHER" id="PTHR43343">
    <property type="entry name" value="PEPTIDASE S12"/>
    <property type="match status" value="1"/>
</dbReference>
<dbReference type="SUPFAM" id="SSF50494">
    <property type="entry name" value="Trypsin-like serine proteases"/>
    <property type="match status" value="1"/>
</dbReference>
<name>A0ABY6G3S4_9MICO</name>
<dbReference type="GO" id="GO:0008233">
    <property type="term" value="F:peptidase activity"/>
    <property type="evidence" value="ECO:0007669"/>
    <property type="project" value="UniProtKB-KW"/>
</dbReference>
<keyword evidence="4 8" id="KW-0812">Transmembrane</keyword>
<evidence type="ECO:0000256" key="4">
    <source>
        <dbReference type="ARBA" id="ARBA00022692"/>
    </source>
</evidence>
<dbReference type="NCBIfam" id="NF033740">
    <property type="entry name" value="MarP_fam_protase"/>
    <property type="match status" value="1"/>
</dbReference>
<dbReference type="EMBL" id="CP107020">
    <property type="protein sequence ID" value="UYG17870.1"/>
    <property type="molecule type" value="Genomic_DNA"/>
</dbReference>
<dbReference type="PANTHER" id="PTHR43343:SF3">
    <property type="entry name" value="PROTEASE DO-LIKE 8, CHLOROPLASTIC"/>
    <property type="match status" value="1"/>
</dbReference>
<sequence length="394" mass="38793">MTLVVDIVIVLILAGALSAGIRSGLFATLGTLVGLAAGALAAPWVLPLVASAITDERLRGVAVLGTLAGLLLIGAMIGSGLGSLIRRGADRLRLRILERVLGGALGLVVGLVVVSLAGSGLSAASIPQVSAAVASSQVLRVVDEATPVPVDEALARLRATLAGGIAMPTIDGSVPQTAPSGAPALDTVDLDDPALARAARSVARVSGAATGCGTISSGSGFVVAEDRVVTNAHVVAGVENPLVELPGEDARDGTVVYFDPVDDLAVIAVDVDAAPLPLDDSLAPGDGAVVQGYPYGGPFSSASAVVTGSGTTLVDDIYGGAGAERSVYSLRAQIVPGNSGGPLLTSDGGVAGVVFARSESDAGIGYAMTTAELLPVIAQLDQDTAPVSTGACEG</sequence>
<feature type="transmembrane region" description="Helical" evidence="8">
    <location>
        <begin position="61"/>
        <end position="81"/>
    </location>
</feature>
<keyword evidence="10" id="KW-1185">Reference proteome</keyword>
<evidence type="ECO:0000256" key="7">
    <source>
        <dbReference type="ARBA" id="ARBA00023136"/>
    </source>
</evidence>
<reference evidence="9" key="1">
    <citation type="submission" date="2022-10" db="EMBL/GenBank/DDBJ databases">
        <title>Whole-Genome Sequencing of Brachybacterium huguangmaarense BRM-3, Isolated from Betula schmidtii.</title>
        <authorList>
            <person name="Haam D."/>
        </authorList>
    </citation>
    <scope>NUCLEOTIDE SEQUENCE</scope>
    <source>
        <strain evidence="9">BRM-3</strain>
    </source>
</reference>
<dbReference type="RefSeq" id="WP_263595077.1">
    <property type="nucleotide sequence ID" value="NZ_CP107020.1"/>
</dbReference>
<dbReference type="Pfam" id="PF02674">
    <property type="entry name" value="Colicin_V"/>
    <property type="match status" value="1"/>
</dbReference>
<dbReference type="InterPro" id="IPR051201">
    <property type="entry name" value="Chloro_Bact_Ser_Proteases"/>
</dbReference>
<dbReference type="InterPro" id="IPR009003">
    <property type="entry name" value="Peptidase_S1_PA"/>
</dbReference>
<keyword evidence="3 9" id="KW-0645">Protease</keyword>
<protein>
    <submittedName>
        <fullName evidence="9">MarP family serine protease</fullName>
        <ecNumber evidence="9">3.4.21.-</ecNumber>
    </submittedName>
</protein>